<evidence type="ECO:0000256" key="2">
    <source>
        <dbReference type="ARBA" id="ARBA00022692"/>
    </source>
</evidence>
<keyword evidence="2" id="KW-0812">Transmembrane</keyword>
<dbReference type="PANTHER" id="PTHR46730:SF4">
    <property type="entry name" value="POLYCYSTIC KIDNEY DISEASE PROTEIN 1-LIKE 1"/>
    <property type="match status" value="1"/>
</dbReference>
<dbReference type="NCBIfam" id="TIGR04131">
    <property type="entry name" value="Bac_Flav_CTERM"/>
    <property type="match status" value="1"/>
</dbReference>
<sequence>QYNGTVPVAAFTAPSPVCQGAAVQLDAATSSTGVSPIVDYRFEVLDGGVVVRTVNGSNPIQQFTFPVLSTSKTYQVQLTVTTAAGCTNTSTVQDITVNPMPDAIATVKEPNVCAVAGKIVDLTNWVMITNNVAGTVTYSGTGVTGTTFDPNTPGLVMDGANTINYLVTGNDGSCTTSGSFVINVRPLPIITTQPLGQTICAGGTTTLSVTTSVTSGSLYYQWYEQTLGKLSGQTGSSLVVNTPGIYYVEVMSDFACPITSSTASVIINPIPEAKFEVPSSCSSVSGTVFDASASTVVAPANIARYIWNFGDGNTATVTTPTVTHAYTAVGQYNVTLTVETDQTPSCSNPTTQMYNFVGTSPVVDFNITNNAICSQDSIHLQSTATVAVGTIKTYDWQFFESGKRIGVLVKNLPDVYATFPKDSVDRNYEVKLVITTEGGCVDSSALKPFTIKALPKIAINITNKEVCFTPGLITINVTPATGGVLTGAGIVAGTNQFDPMVAGVGKHGIRFTYTDPVTTCINSITDTITVRPLPSPTITASSDETCQNETIKLKTELAAFYQWFKNGSIITGATDSILNVSEVGTFDYTVAVTNVYGCMQLSSPYTITIWPKPVAAFTVPANCSVVDTATFINNSTISNLSPLTYKWSFGEPDNLNNTYTAKDGKYQYDRPGKKQVKLIVTSINGCVDSLTKEFIMLGTKPKADFYFKGKANACAGDSLVMRDTSINKIGVAYDFTWAIYDGPTNLNLTIDKRNQVSIYLDPAWAGKTLTAKMKLVTEYGCADSTSKPFQVFAKPTVSLNIPQDTVCINVPAFPLTGGAPGPGIYSMLNGGKGIYKSTFYPDSAGAGIHEIMYTYTDPLTGCSTSKLDTITVFDLPTVKISASSSTQFCKGDSVVLKASPLAYRFQWRKNNVDIAGATKDTFVALDSARYSVIAYNQGGCTATDSINVTVWAKPIAAFVSPSDCVIDVTTFVNNSTIADGSVLTYLWDFGDGTTSTSKVGVHQYKTAGTKTVTLTVKSPHCEDKQIHTFDINAQPQADFVIKSQQPYCVNDGLIFEDRSTIAFGAITTWKWQFFEGGVDITNNVVIENNGTKRIIAHMPSSTTPKNYMARLTVYSAGTCFTIKDQLFTVNPNPIASLAPFAPVCLNQDQVVLTGGMGVSGFVVGKGFYSGAGVVDNIFKPYMVGPGVQKIYYTFTNEYNCADVKSQDIVVNDLPVIDCKDFDVLIGNSINLNVALKSSESKSYTYQWSPGTGLSDPTIADPTLTPSADMDYTVTVTNAEGCISQCHVHVNVLPNINPPNAFTPNGDGKNDYWEIPGAEKYPNAEVYVFNRYGEKIFYSNGYSENQRWDGRVDGKPVPTATYYFIFKPNKDQLKPFAGGVTVMY</sequence>
<dbReference type="PROSITE" id="PS50093">
    <property type="entry name" value="PKD"/>
    <property type="match status" value="3"/>
</dbReference>
<feature type="domain" description="PKD" evidence="6">
    <location>
        <begin position="980"/>
        <end position="1016"/>
    </location>
</feature>
<keyword evidence="8" id="KW-1185">Reference proteome</keyword>
<dbReference type="InterPro" id="IPR035986">
    <property type="entry name" value="PKD_dom_sf"/>
</dbReference>
<evidence type="ECO:0000313" key="7">
    <source>
        <dbReference type="EMBL" id="SMO74300.1"/>
    </source>
</evidence>
<keyword evidence="3" id="KW-0677">Repeat</keyword>
<dbReference type="Proteomes" id="UP000315971">
    <property type="component" value="Unassembled WGS sequence"/>
</dbReference>
<feature type="domain" description="PKD" evidence="6">
    <location>
        <begin position="305"/>
        <end position="338"/>
    </location>
</feature>
<dbReference type="SMART" id="SM00089">
    <property type="entry name" value="PKD"/>
    <property type="match status" value="5"/>
</dbReference>
<evidence type="ECO:0000256" key="3">
    <source>
        <dbReference type="ARBA" id="ARBA00022737"/>
    </source>
</evidence>
<evidence type="ECO:0000259" key="6">
    <source>
        <dbReference type="PROSITE" id="PS50093"/>
    </source>
</evidence>
<dbReference type="Pfam" id="PF18911">
    <property type="entry name" value="PKD_4"/>
    <property type="match status" value="4"/>
</dbReference>
<dbReference type="CDD" id="cd00146">
    <property type="entry name" value="PKD"/>
    <property type="match status" value="3"/>
</dbReference>
<dbReference type="Gene3D" id="2.60.40.10">
    <property type="entry name" value="Immunoglobulins"/>
    <property type="match status" value="10"/>
</dbReference>
<accession>A0A521DTZ0</accession>
<keyword evidence="5" id="KW-0472">Membrane</keyword>
<feature type="domain" description="PKD" evidence="6">
    <location>
        <begin position="641"/>
        <end position="685"/>
    </location>
</feature>
<dbReference type="InterPro" id="IPR026341">
    <property type="entry name" value="T9SS_type_B"/>
</dbReference>
<evidence type="ECO:0000256" key="5">
    <source>
        <dbReference type="ARBA" id="ARBA00023136"/>
    </source>
</evidence>
<dbReference type="InterPro" id="IPR022409">
    <property type="entry name" value="PKD/Chitinase_dom"/>
</dbReference>
<protein>
    <submittedName>
        <fullName evidence="7">Gliding motility-associated C-terminal domain-containing protein</fullName>
    </submittedName>
</protein>
<dbReference type="GO" id="GO:0005261">
    <property type="term" value="F:monoatomic cation channel activity"/>
    <property type="evidence" value="ECO:0007669"/>
    <property type="project" value="TreeGrafter"/>
</dbReference>
<dbReference type="Pfam" id="PF13585">
    <property type="entry name" value="CHU_C"/>
    <property type="match status" value="1"/>
</dbReference>
<dbReference type="Pfam" id="PF19081">
    <property type="entry name" value="Ig_7"/>
    <property type="match status" value="1"/>
</dbReference>
<proteinExistence type="predicted"/>
<dbReference type="SUPFAM" id="SSF49299">
    <property type="entry name" value="PKD domain"/>
    <property type="match status" value="4"/>
</dbReference>
<feature type="non-terminal residue" evidence="7">
    <location>
        <position position="1"/>
    </location>
</feature>
<keyword evidence="4" id="KW-1133">Transmembrane helix</keyword>
<dbReference type="PANTHER" id="PTHR46730">
    <property type="entry name" value="POLYCYSTIN-1"/>
    <property type="match status" value="1"/>
</dbReference>
<dbReference type="GO" id="GO:0006816">
    <property type="term" value="P:calcium ion transport"/>
    <property type="evidence" value="ECO:0007669"/>
    <property type="project" value="TreeGrafter"/>
</dbReference>
<comment type="subcellular location">
    <subcellularLocation>
        <location evidence="1">Membrane</location>
        <topology evidence="1">Multi-pass membrane protein</topology>
    </subcellularLocation>
</comment>
<gene>
    <name evidence="7" type="ORF">SAMN06265350_10857</name>
</gene>
<dbReference type="InterPro" id="IPR013783">
    <property type="entry name" value="Ig-like_fold"/>
</dbReference>
<reference evidence="7 8" key="1">
    <citation type="submission" date="2017-05" db="EMBL/GenBank/DDBJ databases">
        <authorList>
            <person name="Varghese N."/>
            <person name="Submissions S."/>
        </authorList>
    </citation>
    <scope>NUCLEOTIDE SEQUENCE [LARGE SCALE GENOMIC DNA]</scope>
    <source>
        <strain evidence="7 8">DSM 21342</strain>
    </source>
</reference>
<organism evidence="7 8">
    <name type="scientific">Solitalea koreensis</name>
    <dbReference type="NCBI Taxonomy" id="543615"/>
    <lineage>
        <taxon>Bacteria</taxon>
        <taxon>Pseudomonadati</taxon>
        <taxon>Bacteroidota</taxon>
        <taxon>Sphingobacteriia</taxon>
        <taxon>Sphingobacteriales</taxon>
        <taxon>Sphingobacteriaceae</taxon>
        <taxon>Solitalea</taxon>
    </lineage>
</organism>
<evidence type="ECO:0000256" key="1">
    <source>
        <dbReference type="ARBA" id="ARBA00004141"/>
    </source>
</evidence>
<name>A0A521DTZ0_9SPHI</name>
<dbReference type="GO" id="GO:0005886">
    <property type="term" value="C:plasma membrane"/>
    <property type="evidence" value="ECO:0007669"/>
    <property type="project" value="TreeGrafter"/>
</dbReference>
<dbReference type="InterPro" id="IPR044023">
    <property type="entry name" value="Ig_7"/>
</dbReference>
<evidence type="ECO:0000313" key="8">
    <source>
        <dbReference type="Proteomes" id="UP000315971"/>
    </source>
</evidence>
<dbReference type="RefSeq" id="WP_185955273.1">
    <property type="nucleotide sequence ID" value="NZ_FXSZ01000008.1"/>
</dbReference>
<dbReference type="InterPro" id="IPR000601">
    <property type="entry name" value="PKD_dom"/>
</dbReference>
<evidence type="ECO:0000256" key="4">
    <source>
        <dbReference type="ARBA" id="ARBA00022989"/>
    </source>
</evidence>
<dbReference type="EMBL" id="FXSZ01000008">
    <property type="protein sequence ID" value="SMO74300.1"/>
    <property type="molecule type" value="Genomic_DNA"/>
</dbReference>